<keyword evidence="3" id="KW-1185">Reference proteome</keyword>
<feature type="compositionally biased region" description="Basic and acidic residues" evidence="1">
    <location>
        <begin position="598"/>
        <end position="612"/>
    </location>
</feature>
<dbReference type="VEuPathDB" id="FungiDB:BD410DRAFT_611881"/>
<dbReference type="Proteomes" id="UP000294933">
    <property type="component" value="Unassembled WGS sequence"/>
</dbReference>
<feature type="compositionally biased region" description="Pro residues" evidence="1">
    <location>
        <begin position="237"/>
        <end position="247"/>
    </location>
</feature>
<feature type="region of interest" description="Disordered" evidence="1">
    <location>
        <begin position="182"/>
        <end position="214"/>
    </location>
</feature>
<evidence type="ECO:0000256" key="1">
    <source>
        <dbReference type="SAM" id="MobiDB-lite"/>
    </source>
</evidence>
<organism evidence="2 3">
    <name type="scientific">Rickenella mellea</name>
    <dbReference type="NCBI Taxonomy" id="50990"/>
    <lineage>
        <taxon>Eukaryota</taxon>
        <taxon>Fungi</taxon>
        <taxon>Dikarya</taxon>
        <taxon>Basidiomycota</taxon>
        <taxon>Agaricomycotina</taxon>
        <taxon>Agaricomycetes</taxon>
        <taxon>Hymenochaetales</taxon>
        <taxon>Rickenellaceae</taxon>
        <taxon>Rickenella</taxon>
    </lineage>
</organism>
<feature type="compositionally biased region" description="Basic and acidic residues" evidence="1">
    <location>
        <begin position="420"/>
        <end position="430"/>
    </location>
</feature>
<feature type="compositionally biased region" description="Low complexity" evidence="1">
    <location>
        <begin position="297"/>
        <end position="326"/>
    </location>
</feature>
<feature type="compositionally biased region" description="Pro residues" evidence="1">
    <location>
        <begin position="287"/>
        <end position="296"/>
    </location>
</feature>
<feature type="compositionally biased region" description="Pro residues" evidence="1">
    <location>
        <begin position="327"/>
        <end position="353"/>
    </location>
</feature>
<feature type="region of interest" description="Disordered" evidence="1">
    <location>
        <begin position="1"/>
        <end position="123"/>
    </location>
</feature>
<protein>
    <submittedName>
        <fullName evidence="2">Uncharacterized protein</fullName>
    </submittedName>
</protein>
<proteinExistence type="predicted"/>
<feature type="region of interest" description="Disordered" evidence="1">
    <location>
        <begin position="412"/>
        <end position="526"/>
    </location>
</feature>
<feature type="compositionally biased region" description="Basic and acidic residues" evidence="1">
    <location>
        <begin position="573"/>
        <end position="589"/>
    </location>
</feature>
<sequence>MFSKRAEHILQKATSSSSSSRPHHSTSNAPNAHALSAGDMKRAGSLDGASALARRSPRTSEDLVISRPATPNARSSRRISFVSGIPRSWTGTGGPGPAPTPNPSGKPSTTTSLPSSKSGSGSAPTFTTLLTSLTAFTPILSTSPLSSVHIPLPRLIVSLAEKEVKEPGRKVSGEEKAGLGSLLGWGDVSGGGGGGGRDGREGRDGRGKEGRGRGMYGLDAFARHQGLTVLYAEYGPAPAPASLPASPPKVEDASKTLQPQTVPDVVIAAVADAAAKEVDHAHGPDTLVPPPGPSLPQPSTSTSTSTPSTGPSLSQPLPQHPSSSSPSPSPRPIPIPSPIPSPLSLLHPPPAQPPSRASSTDVSKKPQASEASISTATSTPPKTKMLLKKGGGGGGVLCERGRWVSYRYYSRGQLGSGSSHRNETGNEKSDVSGSGKAGAKHDTYSNSKEKDRDRDKDREGHTASPEKEGGTTSTSTSTSVPTVGAASRDRDADAHHPTSTSTSTSTSNPNSNVVHDDPPLGTFIERSCSADVDSEAMEACKRPGCEARRWEHERVWIHGDVRVAARVVGAVEKTTEEEGDKEKEKDGGGEGKSGGNDETVRDKGKDKAGKEKGDVIMVWESCAVCGETTGRKEMSDGA</sequence>
<feature type="compositionally biased region" description="Low complexity" evidence="1">
    <location>
        <begin position="497"/>
        <end position="512"/>
    </location>
</feature>
<feature type="compositionally biased region" description="Basic and acidic residues" evidence="1">
    <location>
        <begin position="197"/>
        <end position="212"/>
    </location>
</feature>
<feature type="region of interest" description="Disordered" evidence="1">
    <location>
        <begin position="276"/>
        <end position="398"/>
    </location>
</feature>
<dbReference type="STRING" id="50990.A0A4Y7PMX2"/>
<accession>A0A4Y7PMX2</accession>
<reference evidence="2 3" key="1">
    <citation type="submission" date="2018-06" db="EMBL/GenBank/DDBJ databases">
        <title>A transcriptomic atlas of mushroom development highlights an independent origin of complex multicellularity.</title>
        <authorList>
            <consortium name="DOE Joint Genome Institute"/>
            <person name="Krizsan K."/>
            <person name="Almasi E."/>
            <person name="Merenyi Z."/>
            <person name="Sahu N."/>
            <person name="Viragh M."/>
            <person name="Koszo T."/>
            <person name="Mondo S."/>
            <person name="Kiss B."/>
            <person name="Balint B."/>
            <person name="Kues U."/>
            <person name="Barry K."/>
            <person name="Hegedus J.C."/>
            <person name="Henrissat B."/>
            <person name="Johnson J."/>
            <person name="Lipzen A."/>
            <person name="Ohm R."/>
            <person name="Nagy I."/>
            <person name="Pangilinan J."/>
            <person name="Yan J."/>
            <person name="Xiong Y."/>
            <person name="Grigoriev I.V."/>
            <person name="Hibbett D.S."/>
            <person name="Nagy L.G."/>
        </authorList>
    </citation>
    <scope>NUCLEOTIDE SEQUENCE [LARGE SCALE GENOMIC DNA]</scope>
    <source>
        <strain evidence="2 3">SZMC22713</strain>
    </source>
</reference>
<feature type="compositionally biased region" description="Basic and acidic residues" evidence="1">
    <location>
        <begin position="1"/>
        <end position="10"/>
    </location>
</feature>
<feature type="compositionally biased region" description="Gly residues" evidence="1">
    <location>
        <begin position="182"/>
        <end position="196"/>
    </location>
</feature>
<dbReference type="AlphaFoldDB" id="A0A4Y7PMX2"/>
<feature type="compositionally biased region" description="Low complexity" evidence="1">
    <location>
        <begin position="105"/>
        <end position="123"/>
    </location>
</feature>
<feature type="region of interest" description="Disordered" evidence="1">
    <location>
        <begin position="235"/>
        <end position="261"/>
    </location>
</feature>
<gene>
    <name evidence="2" type="ORF">BD410DRAFT_611881</name>
</gene>
<feature type="compositionally biased region" description="Basic and acidic residues" evidence="1">
    <location>
        <begin position="487"/>
        <end position="496"/>
    </location>
</feature>
<feature type="compositionally biased region" description="Low complexity" evidence="1">
    <location>
        <begin position="470"/>
        <end position="486"/>
    </location>
</feature>
<evidence type="ECO:0000313" key="2">
    <source>
        <dbReference type="EMBL" id="TDL16767.1"/>
    </source>
</evidence>
<dbReference type="EMBL" id="ML170235">
    <property type="protein sequence ID" value="TDL16767.1"/>
    <property type="molecule type" value="Genomic_DNA"/>
</dbReference>
<feature type="compositionally biased region" description="Low complexity" evidence="1">
    <location>
        <begin position="368"/>
        <end position="379"/>
    </location>
</feature>
<feature type="region of interest" description="Disordered" evidence="1">
    <location>
        <begin position="570"/>
        <end position="612"/>
    </location>
</feature>
<name>A0A4Y7PMX2_9AGAM</name>
<evidence type="ECO:0000313" key="3">
    <source>
        <dbReference type="Proteomes" id="UP000294933"/>
    </source>
</evidence>
<feature type="compositionally biased region" description="Basic and acidic residues" evidence="1">
    <location>
        <begin position="439"/>
        <end position="469"/>
    </location>
</feature>